<evidence type="ECO:0000313" key="13">
    <source>
        <dbReference type="EMBL" id="RXJ62449.1"/>
    </source>
</evidence>
<dbReference type="InterPro" id="IPR004358">
    <property type="entry name" value="Sig_transdc_His_kin-like_C"/>
</dbReference>
<dbReference type="NCBIfam" id="TIGR00229">
    <property type="entry name" value="sensory_box"/>
    <property type="match status" value="2"/>
</dbReference>
<dbReference type="InterPro" id="IPR003594">
    <property type="entry name" value="HATPase_dom"/>
</dbReference>
<reference evidence="13 14" key="1">
    <citation type="submission" date="2017-10" db="EMBL/GenBank/DDBJ databases">
        <title>Genomics of the genus Arcobacter.</title>
        <authorList>
            <person name="Perez-Cataluna A."/>
            <person name="Figueras M.J."/>
        </authorList>
    </citation>
    <scope>NUCLEOTIDE SEQUENCE [LARGE SCALE GENOMIC DNA]</scope>
    <source>
        <strain evidence="13 14">DSM 24636</strain>
    </source>
</reference>
<feature type="domain" description="PAS" evidence="12">
    <location>
        <begin position="453"/>
        <end position="516"/>
    </location>
</feature>
<dbReference type="Gene3D" id="3.30.450.20">
    <property type="entry name" value="PAS domain"/>
    <property type="match status" value="2"/>
</dbReference>
<feature type="domain" description="Histidine kinase" evidence="11">
    <location>
        <begin position="605"/>
        <end position="832"/>
    </location>
</feature>
<dbReference type="PROSITE" id="PS50109">
    <property type="entry name" value="HIS_KIN"/>
    <property type="match status" value="1"/>
</dbReference>
<keyword evidence="8" id="KW-0902">Two-component regulatory system</keyword>
<evidence type="ECO:0000256" key="9">
    <source>
        <dbReference type="SAM" id="Coils"/>
    </source>
</evidence>
<evidence type="ECO:0000313" key="14">
    <source>
        <dbReference type="Proteomes" id="UP000290191"/>
    </source>
</evidence>
<keyword evidence="4" id="KW-0808">Transferase</keyword>
<evidence type="ECO:0000256" key="2">
    <source>
        <dbReference type="ARBA" id="ARBA00012438"/>
    </source>
</evidence>
<dbReference type="InterPro" id="IPR035965">
    <property type="entry name" value="PAS-like_dom_sf"/>
</dbReference>
<keyword evidence="6 13" id="KW-0418">Kinase</keyword>
<comment type="catalytic activity">
    <reaction evidence="1">
        <text>ATP + protein L-histidine = ADP + protein N-phospho-L-histidine.</text>
        <dbReference type="EC" id="2.7.13.3"/>
    </reaction>
</comment>
<name>A0A4Q0Y1F0_9BACT</name>
<accession>A0A4Q0Y1F0</accession>
<dbReference type="STRING" id="877500.GCA_000935065_01081"/>
<dbReference type="Gene3D" id="3.30.565.10">
    <property type="entry name" value="Histidine kinase-like ATPase, C-terminal domain"/>
    <property type="match status" value="1"/>
</dbReference>
<dbReference type="Pfam" id="PF13426">
    <property type="entry name" value="PAS_9"/>
    <property type="match status" value="2"/>
</dbReference>
<dbReference type="CDD" id="cd00130">
    <property type="entry name" value="PAS"/>
    <property type="match status" value="2"/>
</dbReference>
<dbReference type="InterPro" id="IPR005467">
    <property type="entry name" value="His_kinase_dom"/>
</dbReference>
<comment type="caution">
    <text evidence="13">The sequence shown here is derived from an EMBL/GenBank/DDBJ whole genome shotgun (WGS) entry which is preliminary data.</text>
</comment>
<dbReference type="EMBL" id="PDKO01000008">
    <property type="protein sequence ID" value="RXJ62449.1"/>
    <property type="molecule type" value="Genomic_DNA"/>
</dbReference>
<gene>
    <name evidence="13" type="ORF">CRV06_09930</name>
</gene>
<keyword evidence="5" id="KW-0547">Nucleotide-binding</keyword>
<dbReference type="SMART" id="SM00091">
    <property type="entry name" value="PAS"/>
    <property type="match status" value="2"/>
</dbReference>
<dbReference type="Gene3D" id="1.10.287.130">
    <property type="match status" value="1"/>
</dbReference>
<dbReference type="SUPFAM" id="SSF55874">
    <property type="entry name" value="ATPase domain of HSP90 chaperone/DNA topoisomerase II/histidine kinase"/>
    <property type="match status" value="1"/>
</dbReference>
<dbReference type="InterPro" id="IPR036097">
    <property type="entry name" value="HisK_dim/P_sf"/>
</dbReference>
<keyword evidence="10" id="KW-1133">Transmembrane helix</keyword>
<dbReference type="Proteomes" id="UP000290191">
    <property type="component" value="Unassembled WGS sequence"/>
</dbReference>
<dbReference type="RefSeq" id="WP_129082359.1">
    <property type="nucleotide sequence ID" value="NZ_CP041070.1"/>
</dbReference>
<sequence>MKIKFSIKLFLIFLLFGILLFIPLSYFEYQITKKQKKENSIKEFIFDTTKVAYTLDEVKTEAKNAINSIFALESLEKEEKEALYPYLDLIIKTHKKFLQISILDENLNYIIDVKKEKENKKTELNLQTLTKLKENVLEISSIEPRVENQEIQIPLVYTLKIMKKIKSHIVIVFVNINDLIKSLNRIFYIADQNRDIIYDKSGIYNWSKYYYSDLDTQKLIPAFKNLNMKENLSLKNEYIYKKVLLNRSNSLFLIGKTEVLDLKSFIENFFYEFTLLFFLVVFLCFILSIFFTLPLSNINRKLKEEKKSIYDSFEEKKGILDESLDIIDEHLMYLKIDKDHNIEDVSHYFCQIYGYEKEELIGQPCSILYSNKIYEELKREVFSILENKKEWQGEVLTQKKNKDEYWVNSHVKVEFEGEKVLSYKVVRRDISDNKRVEKLYENLSYQIEQQNIIFQNVYSGIALIDLEGKIKKANLSFSKIFAYNQDEIVLKSLFTLVEKRSKELLQRVLNEAKKSGSVTNVELIFLTKNSKEIYLELSVKMLPEGKNLVLAVNSLEDKRKLQELNLNLEQRVKEEVRKNIEKDRVHQEERLKNVKLTSIGTLAAGITHEINTPLTYLKGNFEMLQMDIDELKDESLKNEMKNSCSKISDAINRIAVIVESMREMSQSSSEAKEKTNIFATLVTSLTMAYNISKQISKIKLNSKEFKLTNIQKEDFEIFAKVQKQRLEQVWVIIINNALDELKNIENYENRELNIDIFKENGEVVVRFSDNAGGIKKEILSRIFEPFTSSKTHSGMGIGLNIAKKIVEEQEGKIEAYNRQNSAIFEVKLKALD</sequence>
<dbReference type="PANTHER" id="PTHR43065:SF10">
    <property type="entry name" value="PEROXIDE STRESS-ACTIVATED HISTIDINE KINASE MAK3"/>
    <property type="match status" value="1"/>
</dbReference>
<evidence type="ECO:0000256" key="4">
    <source>
        <dbReference type="ARBA" id="ARBA00022679"/>
    </source>
</evidence>
<dbReference type="SMART" id="SM00387">
    <property type="entry name" value="HATPase_c"/>
    <property type="match status" value="1"/>
</dbReference>
<feature type="coiled-coil region" evidence="9">
    <location>
        <begin position="551"/>
        <end position="634"/>
    </location>
</feature>
<dbReference type="GO" id="GO:0005524">
    <property type="term" value="F:ATP binding"/>
    <property type="evidence" value="ECO:0007669"/>
    <property type="project" value="UniProtKB-KW"/>
</dbReference>
<dbReference type="OrthoDB" id="9769169at2"/>
<dbReference type="InterPro" id="IPR000014">
    <property type="entry name" value="PAS"/>
</dbReference>
<keyword evidence="9" id="KW-0175">Coiled coil</keyword>
<evidence type="ECO:0000256" key="1">
    <source>
        <dbReference type="ARBA" id="ARBA00000085"/>
    </source>
</evidence>
<dbReference type="InterPro" id="IPR003661">
    <property type="entry name" value="HisK_dim/P_dom"/>
</dbReference>
<evidence type="ECO:0000259" key="12">
    <source>
        <dbReference type="PROSITE" id="PS50112"/>
    </source>
</evidence>
<feature type="transmembrane region" description="Helical" evidence="10">
    <location>
        <begin position="269"/>
        <end position="293"/>
    </location>
</feature>
<dbReference type="SMART" id="SM00388">
    <property type="entry name" value="HisKA"/>
    <property type="match status" value="1"/>
</dbReference>
<dbReference type="PANTHER" id="PTHR43065">
    <property type="entry name" value="SENSOR HISTIDINE KINASE"/>
    <property type="match status" value="1"/>
</dbReference>
<dbReference type="EC" id="2.7.13.3" evidence="2"/>
<dbReference type="GO" id="GO:0000155">
    <property type="term" value="F:phosphorelay sensor kinase activity"/>
    <property type="evidence" value="ECO:0007669"/>
    <property type="project" value="InterPro"/>
</dbReference>
<evidence type="ECO:0000256" key="7">
    <source>
        <dbReference type="ARBA" id="ARBA00022840"/>
    </source>
</evidence>
<dbReference type="AlphaFoldDB" id="A0A4Q0Y1F0"/>
<dbReference type="Pfam" id="PF00512">
    <property type="entry name" value="HisKA"/>
    <property type="match status" value="1"/>
</dbReference>
<evidence type="ECO:0000256" key="5">
    <source>
        <dbReference type="ARBA" id="ARBA00022741"/>
    </source>
</evidence>
<keyword evidence="3" id="KW-0597">Phosphoprotein</keyword>
<evidence type="ECO:0000256" key="10">
    <source>
        <dbReference type="SAM" id="Phobius"/>
    </source>
</evidence>
<dbReference type="SUPFAM" id="SSF55785">
    <property type="entry name" value="PYP-like sensor domain (PAS domain)"/>
    <property type="match status" value="2"/>
</dbReference>
<protein>
    <recommendedName>
        <fullName evidence="2">histidine kinase</fullName>
        <ecNumber evidence="2">2.7.13.3</ecNumber>
    </recommendedName>
</protein>
<evidence type="ECO:0000256" key="6">
    <source>
        <dbReference type="ARBA" id="ARBA00022777"/>
    </source>
</evidence>
<keyword evidence="14" id="KW-1185">Reference proteome</keyword>
<keyword evidence="10" id="KW-0812">Transmembrane</keyword>
<dbReference type="CDD" id="cd00082">
    <property type="entry name" value="HisKA"/>
    <property type="match status" value="1"/>
</dbReference>
<evidence type="ECO:0000256" key="3">
    <source>
        <dbReference type="ARBA" id="ARBA00022553"/>
    </source>
</evidence>
<dbReference type="SUPFAM" id="SSF47384">
    <property type="entry name" value="Homodimeric domain of signal transducing histidine kinase"/>
    <property type="match status" value="1"/>
</dbReference>
<evidence type="ECO:0000256" key="8">
    <source>
        <dbReference type="ARBA" id="ARBA00023012"/>
    </source>
</evidence>
<dbReference type="PRINTS" id="PR00344">
    <property type="entry name" value="BCTRLSENSOR"/>
</dbReference>
<dbReference type="Pfam" id="PF02518">
    <property type="entry name" value="HATPase_c"/>
    <property type="match status" value="1"/>
</dbReference>
<dbReference type="InterPro" id="IPR036890">
    <property type="entry name" value="HATPase_C_sf"/>
</dbReference>
<proteinExistence type="predicted"/>
<keyword evidence="10" id="KW-0472">Membrane</keyword>
<keyword evidence="7" id="KW-0067">ATP-binding</keyword>
<organism evidence="13 14">
    <name type="scientific">Halarcobacter anaerophilus</name>
    <dbReference type="NCBI Taxonomy" id="877500"/>
    <lineage>
        <taxon>Bacteria</taxon>
        <taxon>Pseudomonadati</taxon>
        <taxon>Campylobacterota</taxon>
        <taxon>Epsilonproteobacteria</taxon>
        <taxon>Campylobacterales</taxon>
        <taxon>Arcobacteraceae</taxon>
        <taxon>Halarcobacter</taxon>
    </lineage>
</organism>
<evidence type="ECO:0000259" key="11">
    <source>
        <dbReference type="PROSITE" id="PS50109"/>
    </source>
</evidence>
<dbReference type="PROSITE" id="PS50112">
    <property type="entry name" value="PAS"/>
    <property type="match status" value="1"/>
</dbReference>